<dbReference type="PANTHER" id="PTHR45764">
    <property type="entry name" value="BZIP TRANSCRIPTION FACTOR 44"/>
    <property type="match status" value="1"/>
</dbReference>
<evidence type="ECO:0000256" key="6">
    <source>
        <dbReference type="SAM" id="MobiDB-lite"/>
    </source>
</evidence>
<evidence type="ECO:0000313" key="8">
    <source>
        <dbReference type="EMBL" id="AFO63284.1"/>
    </source>
</evidence>
<dbReference type="CDD" id="cd14702">
    <property type="entry name" value="bZIP_plant_GBF1"/>
    <property type="match status" value="1"/>
</dbReference>
<dbReference type="GO" id="GO:0000976">
    <property type="term" value="F:transcription cis-regulatory region binding"/>
    <property type="evidence" value="ECO:0007669"/>
    <property type="project" value="TreeGrafter"/>
</dbReference>
<dbReference type="Gene3D" id="1.20.5.170">
    <property type="match status" value="1"/>
</dbReference>
<evidence type="ECO:0000259" key="7">
    <source>
        <dbReference type="PROSITE" id="PS50217"/>
    </source>
</evidence>
<feature type="compositionally biased region" description="Basic and acidic residues" evidence="6">
    <location>
        <begin position="123"/>
        <end position="139"/>
    </location>
</feature>
<evidence type="ECO:0000256" key="2">
    <source>
        <dbReference type="ARBA" id="ARBA00023015"/>
    </source>
</evidence>
<name>I7D7M2_9CARY</name>
<dbReference type="GO" id="GO:0045893">
    <property type="term" value="P:positive regulation of DNA-templated transcription"/>
    <property type="evidence" value="ECO:0007669"/>
    <property type="project" value="TreeGrafter"/>
</dbReference>
<reference evidence="8" key="1">
    <citation type="submission" date="2012-06" db="EMBL/GenBank/DDBJ databases">
        <title>A Tamarix bZIP transcription factor, ThbZIP1, enhances tolerance to abiotic stresses by modulating a series of stress tolerance related genes and controlling reactive oxygen species.</title>
        <authorList>
            <person name="Ji X."/>
            <person name="Wang Y."/>
            <person name="Liu G."/>
            <person name="Liu Y."/>
            <person name="Zheng L."/>
        </authorList>
    </citation>
    <scope>NUCLEOTIDE SEQUENCE</scope>
</reference>
<dbReference type="InterPro" id="IPR004827">
    <property type="entry name" value="bZIP"/>
</dbReference>
<accession>I7D7M2</accession>
<comment type="subcellular location">
    <subcellularLocation>
        <location evidence="1">Nucleus</location>
    </subcellularLocation>
</comment>
<keyword evidence="4" id="KW-0804">Transcription</keyword>
<dbReference type="SMART" id="SM00338">
    <property type="entry name" value="BRLZ"/>
    <property type="match status" value="1"/>
</dbReference>
<keyword evidence="2" id="KW-0805">Transcription regulation</keyword>
<feature type="domain" description="BZIP" evidence="7">
    <location>
        <begin position="124"/>
        <end position="187"/>
    </location>
</feature>
<keyword evidence="5" id="KW-0539">Nucleus</keyword>
<dbReference type="GO" id="GO:0005634">
    <property type="term" value="C:nucleus"/>
    <property type="evidence" value="ECO:0007669"/>
    <property type="project" value="UniProtKB-SubCell"/>
</dbReference>
<dbReference type="PROSITE" id="PS00036">
    <property type="entry name" value="BZIP_BASIC"/>
    <property type="match status" value="1"/>
</dbReference>
<dbReference type="SUPFAM" id="SSF57959">
    <property type="entry name" value="Leucine zipper domain"/>
    <property type="match status" value="1"/>
</dbReference>
<dbReference type="PROSITE" id="PS50217">
    <property type="entry name" value="BZIP"/>
    <property type="match status" value="1"/>
</dbReference>
<evidence type="ECO:0000256" key="4">
    <source>
        <dbReference type="ARBA" id="ARBA00023163"/>
    </source>
</evidence>
<dbReference type="FunFam" id="1.20.5.170:FF:000020">
    <property type="entry name" value="BZIP transcription factor"/>
    <property type="match status" value="1"/>
</dbReference>
<keyword evidence="3" id="KW-0238">DNA-binding</keyword>
<evidence type="ECO:0000256" key="1">
    <source>
        <dbReference type="ARBA" id="ARBA00004123"/>
    </source>
</evidence>
<organism evidence="8">
    <name type="scientific">Tamarix hispida</name>
    <dbReference type="NCBI Taxonomy" id="189793"/>
    <lineage>
        <taxon>Eukaryota</taxon>
        <taxon>Viridiplantae</taxon>
        <taxon>Streptophyta</taxon>
        <taxon>Embryophyta</taxon>
        <taxon>Tracheophyta</taxon>
        <taxon>Spermatophyta</taxon>
        <taxon>Magnoliopsida</taxon>
        <taxon>eudicotyledons</taxon>
        <taxon>Gunneridae</taxon>
        <taxon>Pentapetalae</taxon>
        <taxon>Caryophyllales</taxon>
        <taxon>Tamaricaceae</taxon>
        <taxon>Tamarix</taxon>
    </lineage>
</organism>
<evidence type="ECO:0000256" key="3">
    <source>
        <dbReference type="ARBA" id="ARBA00023125"/>
    </source>
</evidence>
<feature type="compositionally biased region" description="Polar residues" evidence="6">
    <location>
        <begin position="102"/>
        <end position="113"/>
    </location>
</feature>
<dbReference type="InterPro" id="IPR046347">
    <property type="entry name" value="bZIP_sf"/>
</dbReference>
<dbReference type="InterPro" id="IPR045314">
    <property type="entry name" value="bZIP_plant_GBF1"/>
</dbReference>
<protein>
    <submittedName>
        <fullName evidence="8">BZIP5</fullName>
    </submittedName>
</protein>
<proteinExistence type="evidence at transcript level"/>
<dbReference type="AlphaFoldDB" id="I7D7M2"/>
<evidence type="ECO:0000256" key="5">
    <source>
        <dbReference type="ARBA" id="ARBA00023242"/>
    </source>
</evidence>
<feature type="compositionally biased region" description="Polar residues" evidence="6">
    <location>
        <begin position="77"/>
        <end position="94"/>
    </location>
</feature>
<dbReference type="Pfam" id="PF00170">
    <property type="entry name" value="bZIP_1"/>
    <property type="match status" value="1"/>
</dbReference>
<dbReference type="GO" id="GO:0003700">
    <property type="term" value="F:DNA-binding transcription factor activity"/>
    <property type="evidence" value="ECO:0007669"/>
    <property type="project" value="InterPro"/>
</dbReference>
<dbReference type="GO" id="GO:0046982">
    <property type="term" value="F:protein heterodimerization activity"/>
    <property type="evidence" value="ECO:0007669"/>
    <property type="project" value="UniProtKB-ARBA"/>
</dbReference>
<dbReference type="PANTHER" id="PTHR45764:SF21">
    <property type="entry name" value="OS03G0770000 PROTEIN"/>
    <property type="match status" value="1"/>
</dbReference>
<dbReference type="EMBL" id="JX169813">
    <property type="protein sequence ID" value="AFO63284.1"/>
    <property type="molecule type" value="mRNA"/>
</dbReference>
<feature type="region of interest" description="Disordered" evidence="6">
    <location>
        <begin position="41"/>
        <end position="162"/>
    </location>
</feature>
<sequence>MLSTIPANILPDTMLGNYPFPDSGYGYCAWDFPACPSPYLHEPTDMQPNSLELDEPNHSHIDSNSSSDLSRYHAGSDLTSDSPNVNQNSVSSAAGSDEPPDQNHNSPNSSSGCKQPIRPASSMDERKRKRMESNRESARRSRMRKQKHVENLRNRLNQLKSENHERTTRLRFMIHQCHLVRRDNDRLRAEHVIYQRRLTEICQILQFRHVQQQEQHQLVQLQHEQSFAWP</sequence>